<dbReference type="OrthoDB" id="9814194at2"/>
<evidence type="ECO:0000313" key="3">
    <source>
        <dbReference type="Proteomes" id="UP000293874"/>
    </source>
</evidence>
<protein>
    <submittedName>
        <fullName evidence="2">Uncharacterized protein</fullName>
    </submittedName>
</protein>
<dbReference type="RefSeq" id="WP_130544198.1">
    <property type="nucleotide sequence ID" value="NZ_CP042431.1"/>
</dbReference>
<dbReference type="EMBL" id="SGXA01000005">
    <property type="protein sequence ID" value="RZS65541.1"/>
    <property type="molecule type" value="Genomic_DNA"/>
</dbReference>
<accession>A0A4Q7MCF8</accession>
<sequence length="212" mass="24635">MSTFLTYSRFYTKEEAEEFAALLDANNILFDAERLRTPLDNIYLGEDSEPKYIVKVMQEDFGKVESLVKKEMEKQVDELPADYYLFQFSNEELLEVLQKSEDWNHLDQTLAKRLLQQRNVRTDGLAVLAVFNEEEINGKERISTTTLVITYLLAIIFAIVGMLIGALMITAKRTMKDGSKMPLYDNWTVNQGWIVFNIGLVRTLIFLYFAFR</sequence>
<dbReference type="Proteomes" id="UP000293874">
    <property type="component" value="Unassembled WGS sequence"/>
</dbReference>
<keyword evidence="3" id="KW-1185">Reference proteome</keyword>
<dbReference type="AlphaFoldDB" id="A0A4Q7MCF8"/>
<reference evidence="2 3" key="1">
    <citation type="submission" date="2019-02" db="EMBL/GenBank/DDBJ databases">
        <title>Genomic Encyclopedia of Type Strains, Phase IV (KMG-IV): sequencing the most valuable type-strain genomes for metagenomic binning, comparative biology and taxonomic classification.</title>
        <authorList>
            <person name="Goeker M."/>
        </authorList>
    </citation>
    <scope>NUCLEOTIDE SEQUENCE [LARGE SCALE GENOMIC DNA]</scope>
    <source>
        <strain evidence="2 3">DSM 18116</strain>
    </source>
</reference>
<keyword evidence="1" id="KW-1133">Transmembrane helix</keyword>
<evidence type="ECO:0000313" key="2">
    <source>
        <dbReference type="EMBL" id="RZS65541.1"/>
    </source>
</evidence>
<name>A0A4Q7MCF8_9BACT</name>
<keyword evidence="1" id="KW-0812">Transmembrane</keyword>
<evidence type="ECO:0000256" key="1">
    <source>
        <dbReference type="SAM" id="Phobius"/>
    </source>
</evidence>
<comment type="caution">
    <text evidence="2">The sequence shown here is derived from an EMBL/GenBank/DDBJ whole genome shotgun (WGS) entry which is preliminary data.</text>
</comment>
<feature type="transmembrane region" description="Helical" evidence="1">
    <location>
        <begin position="191"/>
        <end position="211"/>
    </location>
</feature>
<gene>
    <name evidence="2" type="ORF">EV199_5715</name>
</gene>
<proteinExistence type="predicted"/>
<organism evidence="2 3">
    <name type="scientific">Pseudobacter ginsenosidimutans</name>
    <dbReference type="NCBI Taxonomy" id="661488"/>
    <lineage>
        <taxon>Bacteria</taxon>
        <taxon>Pseudomonadati</taxon>
        <taxon>Bacteroidota</taxon>
        <taxon>Chitinophagia</taxon>
        <taxon>Chitinophagales</taxon>
        <taxon>Chitinophagaceae</taxon>
        <taxon>Pseudobacter</taxon>
    </lineage>
</organism>
<keyword evidence="1" id="KW-0472">Membrane</keyword>
<feature type="transmembrane region" description="Helical" evidence="1">
    <location>
        <begin position="148"/>
        <end position="171"/>
    </location>
</feature>